<dbReference type="AlphaFoldDB" id="G7J242"/>
<dbReference type="EnsemblPlants" id="AES70543">
    <property type="protein sequence ID" value="AES70543"/>
    <property type="gene ID" value="MTR_3g056500"/>
</dbReference>
<dbReference type="Proteomes" id="UP000002051">
    <property type="component" value="Chromosome 3"/>
</dbReference>
<dbReference type="PaxDb" id="3880-AES70543"/>
<dbReference type="HOGENOM" id="CLU_2546046_0_0_1"/>
<evidence type="ECO:0000313" key="3">
    <source>
        <dbReference type="EnsemblPlants" id="AES70543"/>
    </source>
</evidence>
<reference evidence="3" key="3">
    <citation type="submission" date="2015-04" db="UniProtKB">
        <authorList>
            <consortium name="EnsemblPlants"/>
        </authorList>
    </citation>
    <scope>IDENTIFICATION</scope>
    <source>
        <strain evidence="3">cv. Jemalong A17</strain>
    </source>
</reference>
<protein>
    <submittedName>
        <fullName evidence="2 3">Uncharacterized protein</fullName>
    </submittedName>
</protein>
<organism evidence="2 4">
    <name type="scientific">Medicago truncatula</name>
    <name type="common">Barrel medic</name>
    <name type="synonym">Medicago tribuloides</name>
    <dbReference type="NCBI Taxonomy" id="3880"/>
    <lineage>
        <taxon>Eukaryota</taxon>
        <taxon>Viridiplantae</taxon>
        <taxon>Streptophyta</taxon>
        <taxon>Embryophyta</taxon>
        <taxon>Tracheophyta</taxon>
        <taxon>Spermatophyta</taxon>
        <taxon>Magnoliopsida</taxon>
        <taxon>eudicotyledons</taxon>
        <taxon>Gunneridae</taxon>
        <taxon>Pentapetalae</taxon>
        <taxon>rosids</taxon>
        <taxon>fabids</taxon>
        <taxon>Fabales</taxon>
        <taxon>Fabaceae</taxon>
        <taxon>Papilionoideae</taxon>
        <taxon>50 kb inversion clade</taxon>
        <taxon>NPAAA clade</taxon>
        <taxon>Hologalegina</taxon>
        <taxon>IRL clade</taxon>
        <taxon>Trifolieae</taxon>
        <taxon>Medicago</taxon>
    </lineage>
</organism>
<reference evidence="2 4" key="2">
    <citation type="journal article" date="2014" name="BMC Genomics">
        <title>An improved genome release (version Mt4.0) for the model legume Medicago truncatula.</title>
        <authorList>
            <person name="Tang H."/>
            <person name="Krishnakumar V."/>
            <person name="Bidwell S."/>
            <person name="Rosen B."/>
            <person name="Chan A."/>
            <person name="Zhou S."/>
            <person name="Gentzbittel L."/>
            <person name="Childs K.L."/>
            <person name="Yandell M."/>
            <person name="Gundlach H."/>
            <person name="Mayer K.F."/>
            <person name="Schwartz D.C."/>
            <person name="Town C.D."/>
        </authorList>
    </citation>
    <scope>GENOME REANNOTATION</scope>
    <source>
        <strain evidence="3 4">cv. Jemalong A17</strain>
    </source>
</reference>
<dbReference type="EMBL" id="CM001219">
    <property type="protein sequence ID" value="AES70543.1"/>
    <property type="molecule type" value="Genomic_DNA"/>
</dbReference>
<proteinExistence type="predicted"/>
<evidence type="ECO:0000313" key="4">
    <source>
        <dbReference type="Proteomes" id="UP000002051"/>
    </source>
</evidence>
<sequence length="83" mass="9828">MDSSVFESHCCHRKPRRRRIRVLNHVLRERERERERERDWEGETKVMVRQPRGTMINKERGGGGKEMDGGARCGLNGKESFFL</sequence>
<gene>
    <name evidence="2" type="ordered locus">MTR_3g056500</name>
</gene>
<feature type="compositionally biased region" description="Basic and acidic residues" evidence="1">
    <location>
        <begin position="57"/>
        <end position="69"/>
    </location>
</feature>
<evidence type="ECO:0000256" key="1">
    <source>
        <dbReference type="SAM" id="MobiDB-lite"/>
    </source>
</evidence>
<accession>G7J242</accession>
<keyword evidence="4" id="KW-1185">Reference proteome</keyword>
<feature type="region of interest" description="Disordered" evidence="1">
    <location>
        <begin position="51"/>
        <end position="72"/>
    </location>
</feature>
<reference evidence="2 4" key="1">
    <citation type="journal article" date="2011" name="Nature">
        <title>The Medicago genome provides insight into the evolution of rhizobial symbioses.</title>
        <authorList>
            <person name="Young N.D."/>
            <person name="Debelle F."/>
            <person name="Oldroyd G.E."/>
            <person name="Geurts R."/>
            <person name="Cannon S.B."/>
            <person name="Udvardi M.K."/>
            <person name="Benedito V.A."/>
            <person name="Mayer K.F."/>
            <person name="Gouzy J."/>
            <person name="Schoof H."/>
            <person name="Van de Peer Y."/>
            <person name="Proost S."/>
            <person name="Cook D.R."/>
            <person name="Meyers B.C."/>
            <person name="Spannagl M."/>
            <person name="Cheung F."/>
            <person name="De Mita S."/>
            <person name="Krishnakumar V."/>
            <person name="Gundlach H."/>
            <person name="Zhou S."/>
            <person name="Mudge J."/>
            <person name="Bharti A.K."/>
            <person name="Murray J.D."/>
            <person name="Naoumkina M.A."/>
            <person name="Rosen B."/>
            <person name="Silverstein K.A."/>
            <person name="Tang H."/>
            <person name="Rombauts S."/>
            <person name="Zhao P.X."/>
            <person name="Zhou P."/>
            <person name="Barbe V."/>
            <person name="Bardou P."/>
            <person name="Bechner M."/>
            <person name="Bellec A."/>
            <person name="Berger A."/>
            <person name="Berges H."/>
            <person name="Bidwell S."/>
            <person name="Bisseling T."/>
            <person name="Choisne N."/>
            <person name="Couloux A."/>
            <person name="Denny R."/>
            <person name="Deshpande S."/>
            <person name="Dai X."/>
            <person name="Doyle J.J."/>
            <person name="Dudez A.M."/>
            <person name="Farmer A.D."/>
            <person name="Fouteau S."/>
            <person name="Franken C."/>
            <person name="Gibelin C."/>
            <person name="Gish J."/>
            <person name="Goldstein S."/>
            <person name="Gonzalez A.J."/>
            <person name="Green P.J."/>
            <person name="Hallab A."/>
            <person name="Hartog M."/>
            <person name="Hua A."/>
            <person name="Humphray S.J."/>
            <person name="Jeong D.H."/>
            <person name="Jing Y."/>
            <person name="Jocker A."/>
            <person name="Kenton S.M."/>
            <person name="Kim D.J."/>
            <person name="Klee K."/>
            <person name="Lai H."/>
            <person name="Lang C."/>
            <person name="Lin S."/>
            <person name="Macmil S.L."/>
            <person name="Magdelenat G."/>
            <person name="Matthews L."/>
            <person name="McCorrison J."/>
            <person name="Monaghan E.L."/>
            <person name="Mun J.H."/>
            <person name="Najar F.Z."/>
            <person name="Nicholson C."/>
            <person name="Noirot C."/>
            <person name="O'Bleness M."/>
            <person name="Paule C.R."/>
            <person name="Poulain J."/>
            <person name="Prion F."/>
            <person name="Qin B."/>
            <person name="Qu C."/>
            <person name="Retzel E.F."/>
            <person name="Riddle C."/>
            <person name="Sallet E."/>
            <person name="Samain S."/>
            <person name="Samson N."/>
            <person name="Sanders I."/>
            <person name="Saurat O."/>
            <person name="Scarpelli C."/>
            <person name="Schiex T."/>
            <person name="Segurens B."/>
            <person name="Severin A.J."/>
            <person name="Sherrier D.J."/>
            <person name="Shi R."/>
            <person name="Sims S."/>
            <person name="Singer S.R."/>
            <person name="Sinharoy S."/>
            <person name="Sterck L."/>
            <person name="Viollet A."/>
            <person name="Wang B.B."/>
            <person name="Wang K."/>
            <person name="Wang M."/>
            <person name="Wang X."/>
            <person name="Warfsmann J."/>
            <person name="Weissenbach J."/>
            <person name="White D.D."/>
            <person name="White J.D."/>
            <person name="Wiley G.B."/>
            <person name="Wincker P."/>
            <person name="Xing Y."/>
            <person name="Yang L."/>
            <person name="Yao Z."/>
            <person name="Ying F."/>
            <person name="Zhai J."/>
            <person name="Zhou L."/>
            <person name="Zuber A."/>
            <person name="Denarie J."/>
            <person name="Dixon R.A."/>
            <person name="May G.D."/>
            <person name="Schwartz D.C."/>
            <person name="Rogers J."/>
            <person name="Quetier F."/>
            <person name="Town C.D."/>
            <person name="Roe B.A."/>
        </authorList>
    </citation>
    <scope>NUCLEOTIDE SEQUENCE [LARGE SCALE GENOMIC DNA]</scope>
    <source>
        <strain evidence="2">A17</strain>
        <strain evidence="3 4">cv. Jemalong A17</strain>
    </source>
</reference>
<name>G7J242_MEDTR</name>
<evidence type="ECO:0000313" key="2">
    <source>
        <dbReference type="EMBL" id="AES70543.1"/>
    </source>
</evidence>